<name>A0AAW0IS57_MYOGA</name>
<dbReference type="Proteomes" id="UP001488838">
    <property type="component" value="Unassembled WGS sequence"/>
</dbReference>
<accession>A0AAW0IS57</accession>
<evidence type="ECO:0000313" key="2">
    <source>
        <dbReference type="Proteomes" id="UP001488838"/>
    </source>
</evidence>
<protein>
    <submittedName>
        <fullName evidence="1">Uncharacterized protein</fullName>
    </submittedName>
</protein>
<proteinExistence type="predicted"/>
<reference evidence="1 2" key="1">
    <citation type="journal article" date="2023" name="bioRxiv">
        <title>Conserved and derived expression patterns and positive selection on dental genes reveal complex evolutionary context of ever-growing rodent molars.</title>
        <authorList>
            <person name="Calamari Z.T."/>
            <person name="Song A."/>
            <person name="Cohen E."/>
            <person name="Akter M."/>
            <person name="Roy R.D."/>
            <person name="Hallikas O."/>
            <person name="Christensen M.M."/>
            <person name="Li P."/>
            <person name="Marangoni P."/>
            <person name="Jernvall J."/>
            <person name="Klein O.D."/>
        </authorList>
    </citation>
    <scope>NUCLEOTIDE SEQUENCE [LARGE SCALE GENOMIC DNA]</scope>
    <source>
        <strain evidence="1">V071</strain>
    </source>
</reference>
<organism evidence="1 2">
    <name type="scientific">Myodes glareolus</name>
    <name type="common">Bank vole</name>
    <name type="synonym">Clethrionomys glareolus</name>
    <dbReference type="NCBI Taxonomy" id="447135"/>
    <lineage>
        <taxon>Eukaryota</taxon>
        <taxon>Metazoa</taxon>
        <taxon>Chordata</taxon>
        <taxon>Craniata</taxon>
        <taxon>Vertebrata</taxon>
        <taxon>Euteleostomi</taxon>
        <taxon>Mammalia</taxon>
        <taxon>Eutheria</taxon>
        <taxon>Euarchontoglires</taxon>
        <taxon>Glires</taxon>
        <taxon>Rodentia</taxon>
        <taxon>Myomorpha</taxon>
        <taxon>Muroidea</taxon>
        <taxon>Cricetidae</taxon>
        <taxon>Arvicolinae</taxon>
        <taxon>Myodes</taxon>
    </lineage>
</organism>
<keyword evidence="2" id="KW-1185">Reference proteome</keyword>
<comment type="caution">
    <text evidence="1">The sequence shown here is derived from an EMBL/GenBank/DDBJ whole genome shotgun (WGS) entry which is preliminary data.</text>
</comment>
<sequence length="21" mass="2633">MIIYFYSLWVGALKHIFRLDF</sequence>
<evidence type="ECO:0000313" key="1">
    <source>
        <dbReference type="EMBL" id="KAK7816991.1"/>
    </source>
</evidence>
<dbReference type="AlphaFoldDB" id="A0AAW0IS57"/>
<dbReference type="EMBL" id="JBBHLL010000098">
    <property type="protein sequence ID" value="KAK7816991.1"/>
    <property type="molecule type" value="Genomic_DNA"/>
</dbReference>
<gene>
    <name evidence="1" type="ORF">U0070_014334</name>
</gene>